<accession>A0ABP9JUD2</accession>
<proteinExistence type="inferred from homology"/>
<gene>
    <name evidence="4" type="ORF">GCM10023336_07960</name>
</gene>
<dbReference type="PANTHER" id="PTHR30624:SF4">
    <property type="entry name" value="METALLOPROTEASE TLDD"/>
    <property type="match status" value="1"/>
</dbReference>
<dbReference type="Pfam" id="PF19289">
    <property type="entry name" value="PmbA_TldD_3rd"/>
    <property type="match status" value="1"/>
</dbReference>
<organism evidence="4 5">
    <name type="scientific">Streptomyces similanensis</name>
    <dbReference type="NCBI Taxonomy" id="1274988"/>
    <lineage>
        <taxon>Bacteria</taxon>
        <taxon>Bacillati</taxon>
        <taxon>Actinomycetota</taxon>
        <taxon>Actinomycetes</taxon>
        <taxon>Kitasatosporales</taxon>
        <taxon>Streptomycetaceae</taxon>
        <taxon>Streptomyces</taxon>
    </lineage>
</organism>
<evidence type="ECO:0000256" key="1">
    <source>
        <dbReference type="ARBA" id="ARBA00005836"/>
    </source>
</evidence>
<comment type="caution">
    <text evidence="4">The sequence shown here is derived from an EMBL/GenBank/DDBJ whole genome shotgun (WGS) entry which is preliminary data.</text>
</comment>
<name>A0ABP9JUD2_9ACTN</name>
<keyword evidence="5" id="KW-1185">Reference proteome</keyword>
<feature type="domain" description="Metalloprotease TldD/E C-terminal" evidence="3">
    <location>
        <begin position="223"/>
        <end position="424"/>
    </location>
</feature>
<evidence type="ECO:0000313" key="5">
    <source>
        <dbReference type="Proteomes" id="UP001500124"/>
    </source>
</evidence>
<reference evidence="5" key="1">
    <citation type="journal article" date="2019" name="Int. J. Syst. Evol. Microbiol.">
        <title>The Global Catalogue of Microorganisms (GCM) 10K type strain sequencing project: providing services to taxonomists for standard genome sequencing and annotation.</title>
        <authorList>
            <consortium name="The Broad Institute Genomics Platform"/>
            <consortium name="The Broad Institute Genome Sequencing Center for Infectious Disease"/>
            <person name="Wu L."/>
            <person name="Ma J."/>
        </authorList>
    </citation>
    <scope>NUCLEOTIDE SEQUENCE [LARGE SCALE GENOMIC DNA]</scope>
    <source>
        <strain evidence="5">JCM 18410</strain>
    </source>
</reference>
<evidence type="ECO:0000313" key="4">
    <source>
        <dbReference type="EMBL" id="GAA5044956.1"/>
    </source>
</evidence>
<evidence type="ECO:0000259" key="3">
    <source>
        <dbReference type="Pfam" id="PF19289"/>
    </source>
</evidence>
<comment type="similarity">
    <text evidence="1">Belongs to the peptidase U62 family.</text>
</comment>
<dbReference type="EMBL" id="BAABKC010000011">
    <property type="protein sequence ID" value="GAA5044956.1"/>
    <property type="molecule type" value="Genomic_DNA"/>
</dbReference>
<sequence length="455" mass="48471">MAVTTTQQNASAGATEDLLGMAQWAVEQAGTSAQYVQAYAERTVEVRVECLDGEVLATCVEPREGLACMVLQDGRWRHRAFSVAELPSLPRWLGAEGTPAAGEALAWPEPHATGFTPVSPQDWLVQGAAPAHSLRTMEDFTTRAIAVVDTAGVRASGHSRFVRRRVEATVESGGNRYRGLNRWLERGPLAGGAERDAVPQDVARVAVEHAHDSARAELGGRHRTPVVFAPSAAVALLHELVGHALEGDNFAMQSDYIAELRRPGALPASLTMYDDATLPDGYGSYDIDDEGIAGTTTVLVSQGELGDPLSSVRTARRHDYRPTGNGRRRDYRALPLPRASNTVVPRGTEDPAVLLAPSSDGLLHVGCLGAGMINLRSGEFHFAALNCAYITPDGHRVPVRDVSLVGDALETLARVEGTGSDFGGDSVTCGKQGQMLGIGLFSPSMRYSALDWSAA</sequence>
<dbReference type="InterPro" id="IPR036059">
    <property type="entry name" value="TldD/PmbA_sf"/>
</dbReference>
<evidence type="ECO:0000256" key="2">
    <source>
        <dbReference type="SAM" id="MobiDB-lite"/>
    </source>
</evidence>
<dbReference type="InterPro" id="IPR051463">
    <property type="entry name" value="Peptidase_U62_metallo"/>
</dbReference>
<dbReference type="Proteomes" id="UP001500124">
    <property type="component" value="Unassembled WGS sequence"/>
</dbReference>
<dbReference type="SUPFAM" id="SSF111283">
    <property type="entry name" value="Putative modulator of DNA gyrase, PmbA/TldD"/>
    <property type="match status" value="1"/>
</dbReference>
<dbReference type="PANTHER" id="PTHR30624">
    <property type="entry name" value="UNCHARACTERIZED PROTEIN TLDD AND PMBA"/>
    <property type="match status" value="1"/>
</dbReference>
<dbReference type="InterPro" id="IPR045569">
    <property type="entry name" value="Metalloprtase-TldD/E_C"/>
</dbReference>
<feature type="region of interest" description="Disordered" evidence="2">
    <location>
        <begin position="318"/>
        <end position="345"/>
    </location>
</feature>
<protein>
    <recommendedName>
        <fullName evidence="3">Metalloprotease TldD/E C-terminal domain-containing protein</fullName>
    </recommendedName>
</protein>